<comment type="similarity">
    <text evidence="3 7">Belongs to the inositol monophosphatase superfamily.</text>
</comment>
<dbReference type="PANTHER" id="PTHR20854:SF4">
    <property type="entry name" value="INOSITOL-1-MONOPHOSPHATASE-RELATED"/>
    <property type="match status" value="1"/>
</dbReference>
<evidence type="ECO:0000256" key="3">
    <source>
        <dbReference type="ARBA" id="ARBA00009759"/>
    </source>
</evidence>
<dbReference type="HOGENOM" id="CLU_044118_0_2_1"/>
<evidence type="ECO:0000256" key="2">
    <source>
        <dbReference type="ARBA" id="ARBA00001946"/>
    </source>
</evidence>
<evidence type="ECO:0000256" key="4">
    <source>
        <dbReference type="ARBA" id="ARBA00022723"/>
    </source>
</evidence>
<comment type="cofactor">
    <cofactor evidence="2 6 7">
        <name>Mg(2+)</name>
        <dbReference type="ChEBI" id="CHEBI:18420"/>
    </cofactor>
</comment>
<reference evidence="8 10" key="1">
    <citation type="journal article" date="2012" name="Nature">
        <title>Algal genomes reveal evolutionary mosaicism and the fate of nucleomorphs.</title>
        <authorList>
            <consortium name="DOE Joint Genome Institute"/>
            <person name="Curtis B.A."/>
            <person name="Tanifuji G."/>
            <person name="Burki F."/>
            <person name="Gruber A."/>
            <person name="Irimia M."/>
            <person name="Maruyama S."/>
            <person name="Arias M.C."/>
            <person name="Ball S.G."/>
            <person name="Gile G.H."/>
            <person name="Hirakawa Y."/>
            <person name="Hopkins J.F."/>
            <person name="Kuo A."/>
            <person name="Rensing S.A."/>
            <person name="Schmutz J."/>
            <person name="Symeonidi A."/>
            <person name="Elias M."/>
            <person name="Eveleigh R.J."/>
            <person name="Herman E.K."/>
            <person name="Klute M.J."/>
            <person name="Nakayama T."/>
            <person name="Obornik M."/>
            <person name="Reyes-Prieto A."/>
            <person name="Armbrust E.V."/>
            <person name="Aves S.J."/>
            <person name="Beiko R.G."/>
            <person name="Coutinho P."/>
            <person name="Dacks J.B."/>
            <person name="Durnford D.G."/>
            <person name="Fast N.M."/>
            <person name="Green B.R."/>
            <person name="Grisdale C.J."/>
            <person name="Hempel F."/>
            <person name="Henrissat B."/>
            <person name="Hoppner M.P."/>
            <person name="Ishida K."/>
            <person name="Kim E."/>
            <person name="Koreny L."/>
            <person name="Kroth P.G."/>
            <person name="Liu Y."/>
            <person name="Malik S.B."/>
            <person name="Maier U.G."/>
            <person name="McRose D."/>
            <person name="Mock T."/>
            <person name="Neilson J.A."/>
            <person name="Onodera N.T."/>
            <person name="Poole A.M."/>
            <person name="Pritham E.J."/>
            <person name="Richards T.A."/>
            <person name="Rocap G."/>
            <person name="Roy S.W."/>
            <person name="Sarai C."/>
            <person name="Schaack S."/>
            <person name="Shirato S."/>
            <person name="Slamovits C.H."/>
            <person name="Spencer D.F."/>
            <person name="Suzuki S."/>
            <person name="Worden A.Z."/>
            <person name="Zauner S."/>
            <person name="Barry K."/>
            <person name="Bell C."/>
            <person name="Bharti A.K."/>
            <person name="Crow J.A."/>
            <person name="Grimwood J."/>
            <person name="Kramer R."/>
            <person name="Lindquist E."/>
            <person name="Lucas S."/>
            <person name="Salamov A."/>
            <person name="McFadden G.I."/>
            <person name="Lane C.E."/>
            <person name="Keeling P.J."/>
            <person name="Gray M.W."/>
            <person name="Grigoriev I.V."/>
            <person name="Archibald J.M."/>
        </authorList>
    </citation>
    <scope>NUCLEOTIDE SEQUENCE</scope>
    <source>
        <strain evidence="8 10">CCMP2712</strain>
    </source>
</reference>
<keyword evidence="7" id="KW-0378">Hydrolase</keyword>
<dbReference type="GO" id="GO:0046872">
    <property type="term" value="F:metal ion binding"/>
    <property type="evidence" value="ECO:0007669"/>
    <property type="project" value="UniProtKB-KW"/>
</dbReference>
<evidence type="ECO:0000256" key="7">
    <source>
        <dbReference type="RuleBase" id="RU364068"/>
    </source>
</evidence>
<dbReference type="PRINTS" id="PR00377">
    <property type="entry name" value="IMPHPHTASES"/>
</dbReference>
<evidence type="ECO:0000256" key="1">
    <source>
        <dbReference type="ARBA" id="ARBA00001033"/>
    </source>
</evidence>
<feature type="binding site" evidence="6">
    <location>
        <position position="74"/>
    </location>
    <ligand>
        <name>Mg(2+)</name>
        <dbReference type="ChEBI" id="CHEBI:18420"/>
        <label>1</label>
        <note>catalytic</note>
    </ligand>
</feature>
<keyword evidence="5 6" id="KW-0460">Magnesium</keyword>
<dbReference type="EC" id="3.1.3.25" evidence="7"/>
<dbReference type="GO" id="GO:0008934">
    <property type="term" value="F:inositol monophosphate 1-phosphatase activity"/>
    <property type="evidence" value="ECO:0007669"/>
    <property type="project" value="InterPro"/>
</dbReference>
<evidence type="ECO:0000313" key="9">
    <source>
        <dbReference type="EnsemblProtists" id="EKX52506"/>
    </source>
</evidence>
<sequence>MKKGLGADVKKTKASKKDLLTEIDPICQKIIEDEVLKQFPLHKFLGEESVDPGSAASSKALSELISSEWLWVVDPIDGTTNFAQGMPMSVISIGVAHRGKPVVGVILDPFRDELFHAKLSCGAFLNGQRIVCGSESAVEDSVIVAGSPTNLRSIAPSLRGINALMPHCRSIRMLGSAALHLAWIACGRLTAYFEPDLNSWDTAAGAVILREAGGRLTDLEGSDYQLTTRAVSVSTGFVTRE</sequence>
<dbReference type="Gene3D" id="3.40.190.80">
    <property type="match status" value="1"/>
</dbReference>
<dbReference type="GO" id="GO:0046854">
    <property type="term" value="P:phosphatidylinositol phosphate biosynthetic process"/>
    <property type="evidence" value="ECO:0007669"/>
    <property type="project" value="InterPro"/>
</dbReference>
<organism evidence="8">
    <name type="scientific">Guillardia theta (strain CCMP2712)</name>
    <name type="common">Cryptophyte</name>
    <dbReference type="NCBI Taxonomy" id="905079"/>
    <lineage>
        <taxon>Eukaryota</taxon>
        <taxon>Cryptophyceae</taxon>
        <taxon>Pyrenomonadales</taxon>
        <taxon>Geminigeraceae</taxon>
        <taxon>Guillardia</taxon>
    </lineage>
</organism>
<evidence type="ECO:0000256" key="5">
    <source>
        <dbReference type="ARBA" id="ARBA00022842"/>
    </source>
</evidence>
<keyword evidence="4 6" id="KW-0479">Metal-binding</keyword>
<accession>L1JV99</accession>
<feature type="binding site" evidence="6">
    <location>
        <position position="47"/>
    </location>
    <ligand>
        <name>Mg(2+)</name>
        <dbReference type="ChEBI" id="CHEBI:18420"/>
        <label>1</label>
        <note>catalytic</note>
    </ligand>
</feature>
<dbReference type="STRING" id="905079.L1JV99"/>
<name>L1JV99_GUITC</name>
<dbReference type="AlphaFoldDB" id="L1JV99"/>
<dbReference type="GeneID" id="17309184"/>
<reference evidence="10" key="2">
    <citation type="submission" date="2012-11" db="EMBL/GenBank/DDBJ databases">
        <authorList>
            <person name="Kuo A."/>
            <person name="Curtis B.A."/>
            <person name="Tanifuji G."/>
            <person name="Burki F."/>
            <person name="Gruber A."/>
            <person name="Irimia M."/>
            <person name="Maruyama S."/>
            <person name="Arias M.C."/>
            <person name="Ball S.G."/>
            <person name="Gile G.H."/>
            <person name="Hirakawa Y."/>
            <person name="Hopkins J.F."/>
            <person name="Rensing S.A."/>
            <person name="Schmutz J."/>
            <person name="Symeonidi A."/>
            <person name="Elias M."/>
            <person name="Eveleigh R.J."/>
            <person name="Herman E.K."/>
            <person name="Klute M.J."/>
            <person name="Nakayama T."/>
            <person name="Obornik M."/>
            <person name="Reyes-Prieto A."/>
            <person name="Armbrust E.V."/>
            <person name="Aves S.J."/>
            <person name="Beiko R.G."/>
            <person name="Coutinho P."/>
            <person name="Dacks J.B."/>
            <person name="Durnford D.G."/>
            <person name="Fast N.M."/>
            <person name="Green B.R."/>
            <person name="Grisdale C."/>
            <person name="Hempe F."/>
            <person name="Henrissat B."/>
            <person name="Hoppner M.P."/>
            <person name="Ishida K.-I."/>
            <person name="Kim E."/>
            <person name="Koreny L."/>
            <person name="Kroth P.G."/>
            <person name="Liu Y."/>
            <person name="Malik S.-B."/>
            <person name="Maier U.G."/>
            <person name="McRose D."/>
            <person name="Mock T."/>
            <person name="Neilson J.A."/>
            <person name="Onodera N.T."/>
            <person name="Poole A.M."/>
            <person name="Pritham E.J."/>
            <person name="Richards T.A."/>
            <person name="Rocap G."/>
            <person name="Roy S.W."/>
            <person name="Sarai C."/>
            <person name="Schaack S."/>
            <person name="Shirato S."/>
            <person name="Slamovits C.H."/>
            <person name="Spencer D.F."/>
            <person name="Suzuki S."/>
            <person name="Worden A.Z."/>
            <person name="Zauner S."/>
            <person name="Barry K."/>
            <person name="Bell C."/>
            <person name="Bharti A.K."/>
            <person name="Crow J.A."/>
            <person name="Grimwood J."/>
            <person name="Kramer R."/>
            <person name="Lindquist E."/>
            <person name="Lucas S."/>
            <person name="Salamov A."/>
            <person name="McFadden G.I."/>
            <person name="Lane C.E."/>
            <person name="Keeling P.J."/>
            <person name="Gray M.W."/>
            <person name="Grigoriev I.V."/>
            <person name="Archibald J.M."/>
        </authorList>
    </citation>
    <scope>NUCLEOTIDE SEQUENCE</scope>
    <source>
        <strain evidence="10">CCMP2712</strain>
    </source>
</reference>
<dbReference type="Gene3D" id="3.30.540.10">
    <property type="entry name" value="Fructose-1,6-Bisphosphatase, subunit A, domain 1"/>
    <property type="match status" value="1"/>
</dbReference>
<evidence type="ECO:0000256" key="6">
    <source>
        <dbReference type="PIRSR" id="PIRSR600760-2"/>
    </source>
</evidence>
<dbReference type="InterPro" id="IPR000760">
    <property type="entry name" value="Inositol_monophosphatase-like"/>
</dbReference>
<reference evidence="9" key="3">
    <citation type="submission" date="2016-03" db="UniProtKB">
        <authorList>
            <consortium name="EnsemblProtists"/>
        </authorList>
    </citation>
    <scope>IDENTIFICATION</scope>
</reference>
<dbReference type="EnsemblProtists" id="EKX52506">
    <property type="protein sequence ID" value="EKX52506"/>
    <property type="gene ID" value="GUITHDRAFT_65165"/>
</dbReference>
<dbReference type="RefSeq" id="XP_005839486.1">
    <property type="nucleotide sequence ID" value="XM_005839429.1"/>
</dbReference>
<evidence type="ECO:0000313" key="8">
    <source>
        <dbReference type="EMBL" id="EKX52506.1"/>
    </source>
</evidence>
<dbReference type="KEGG" id="gtt:GUITHDRAFT_65165"/>
<dbReference type="EMBL" id="JH992972">
    <property type="protein sequence ID" value="EKX52506.1"/>
    <property type="molecule type" value="Genomic_DNA"/>
</dbReference>
<dbReference type="OMA" id="QTIHYGR"/>
<comment type="pathway">
    <text evidence="7">Polyol metabolism; myo-inositol biosynthesis; myo-inositol from D-glucose 6-phosphate: step 2/2.</text>
</comment>
<keyword evidence="10" id="KW-1185">Reference proteome</keyword>
<dbReference type="SUPFAM" id="SSF56655">
    <property type="entry name" value="Carbohydrate phosphatase"/>
    <property type="match status" value="1"/>
</dbReference>
<proteinExistence type="inferred from homology"/>
<dbReference type="CDD" id="cd01639">
    <property type="entry name" value="IMPase"/>
    <property type="match status" value="1"/>
</dbReference>
<dbReference type="Pfam" id="PF00459">
    <property type="entry name" value="Inositol_P"/>
    <property type="match status" value="1"/>
</dbReference>
<dbReference type="GO" id="GO:0006021">
    <property type="term" value="P:inositol biosynthetic process"/>
    <property type="evidence" value="ECO:0007669"/>
    <property type="project" value="UniProtKB-UniPathway"/>
</dbReference>
<dbReference type="UniPathway" id="UPA00823">
    <property type="reaction ID" value="UER00788"/>
</dbReference>
<dbReference type="PROSITE" id="PS00630">
    <property type="entry name" value="IMP_2"/>
    <property type="match status" value="1"/>
</dbReference>
<evidence type="ECO:0000313" key="10">
    <source>
        <dbReference type="Proteomes" id="UP000011087"/>
    </source>
</evidence>
<dbReference type="eggNOG" id="KOG2951">
    <property type="taxonomic scope" value="Eukaryota"/>
</dbReference>
<dbReference type="PaxDb" id="55529-EKX52506"/>
<gene>
    <name evidence="8" type="ORF">GUITHDRAFT_65165</name>
</gene>
<feature type="binding site" evidence="6">
    <location>
        <position position="76"/>
    </location>
    <ligand>
        <name>Mg(2+)</name>
        <dbReference type="ChEBI" id="CHEBI:18420"/>
        <label>1</label>
        <note>catalytic</note>
    </ligand>
</feature>
<dbReference type="OrthoDB" id="10254945at2759"/>
<dbReference type="Proteomes" id="UP000011087">
    <property type="component" value="Unassembled WGS sequence"/>
</dbReference>
<protein>
    <recommendedName>
        <fullName evidence="7">Inositol-1-monophosphatase</fullName>
        <ecNumber evidence="7">3.1.3.25</ecNumber>
    </recommendedName>
</protein>
<dbReference type="InterPro" id="IPR020550">
    <property type="entry name" value="Inositol_monophosphatase_CS"/>
</dbReference>
<feature type="binding site" evidence="6">
    <location>
        <position position="201"/>
    </location>
    <ligand>
        <name>Mg(2+)</name>
        <dbReference type="ChEBI" id="CHEBI:18420"/>
        <label>1</label>
        <note>catalytic</note>
    </ligand>
</feature>
<dbReference type="InterPro" id="IPR033942">
    <property type="entry name" value="IMPase"/>
</dbReference>
<comment type="catalytic activity">
    <reaction evidence="1 7">
        <text>a myo-inositol phosphate + H2O = myo-inositol + phosphate</text>
        <dbReference type="Rhea" id="RHEA:24056"/>
        <dbReference type="ChEBI" id="CHEBI:15377"/>
        <dbReference type="ChEBI" id="CHEBI:17268"/>
        <dbReference type="ChEBI" id="CHEBI:43474"/>
        <dbReference type="ChEBI" id="CHEBI:84139"/>
        <dbReference type="EC" id="3.1.3.25"/>
    </reaction>
</comment>
<feature type="binding site" evidence="6">
    <location>
        <position position="77"/>
    </location>
    <ligand>
        <name>Mg(2+)</name>
        <dbReference type="ChEBI" id="CHEBI:18420"/>
        <label>1</label>
        <note>catalytic</note>
    </ligand>
</feature>
<dbReference type="GO" id="GO:0007165">
    <property type="term" value="P:signal transduction"/>
    <property type="evidence" value="ECO:0007669"/>
    <property type="project" value="TreeGrafter"/>
</dbReference>
<dbReference type="PANTHER" id="PTHR20854">
    <property type="entry name" value="INOSITOL MONOPHOSPHATASE"/>
    <property type="match status" value="1"/>
</dbReference>